<gene>
    <name evidence="1" type="ORF">HKN21_13605</name>
</gene>
<dbReference type="Gene3D" id="3.30.460.10">
    <property type="entry name" value="Beta Polymerase, domain 2"/>
    <property type="match status" value="1"/>
</dbReference>
<dbReference type="EMBL" id="JABDJR010000548">
    <property type="protein sequence ID" value="NNF07794.1"/>
    <property type="molecule type" value="Genomic_DNA"/>
</dbReference>
<reference evidence="1 2" key="1">
    <citation type="submission" date="2020-03" db="EMBL/GenBank/DDBJ databases">
        <title>Metabolic flexibility allows generalist bacteria to become dominant in a frequently disturbed ecosystem.</title>
        <authorList>
            <person name="Chen Y.-J."/>
            <person name="Leung P.M."/>
            <person name="Bay S.K."/>
            <person name="Hugenholtz P."/>
            <person name="Kessler A.J."/>
            <person name="Shelley G."/>
            <person name="Waite D.W."/>
            <person name="Cook P.L."/>
            <person name="Greening C."/>
        </authorList>
    </citation>
    <scope>NUCLEOTIDE SEQUENCE [LARGE SCALE GENOMIC DNA]</scope>
    <source>
        <strain evidence="1">SS_bin_28</strain>
    </source>
</reference>
<dbReference type="InterPro" id="IPR043519">
    <property type="entry name" value="NT_sf"/>
</dbReference>
<evidence type="ECO:0000313" key="2">
    <source>
        <dbReference type="Proteomes" id="UP000547674"/>
    </source>
</evidence>
<comment type="caution">
    <text evidence="1">The sequence shown here is derived from an EMBL/GenBank/DDBJ whole genome shotgun (WGS) entry which is preliminary data.</text>
</comment>
<dbReference type="Proteomes" id="UP000547674">
    <property type="component" value="Unassembled WGS sequence"/>
</dbReference>
<proteinExistence type="predicted"/>
<dbReference type="AlphaFoldDB" id="A0A7Y2EDE7"/>
<evidence type="ECO:0000313" key="1">
    <source>
        <dbReference type="EMBL" id="NNF07794.1"/>
    </source>
</evidence>
<name>A0A7Y2EDE7_UNCEI</name>
<protein>
    <submittedName>
        <fullName evidence="1">Uncharacterized protein</fullName>
    </submittedName>
</protein>
<accession>A0A7Y2EDE7</accession>
<sequence>MKVPQPDYTSHPMLNPSYLLEDTVSASGMKRMFVSMRRSPTLHNRSLNRLLNPLESPMDLKSNLEAARRYFIDVSAYLHEVLQLVGAGARKSLASDPEVMTSNDVLGLLELAFRGDTKRIRFEAQRKLYLAKLFFDIDHDPGIQKGEEHKSYFERTLDRELWAHAARMKPVDVYYDIDADGVHMKINTKKTAPHQERWRFYLMRLRRTARRRKPIHIYHYACRFKREVAPLTYVKGAQGFEAQEQHIWKNLQERRSGSILSKMIRKGVVHPRKIQDIIGAMFIVKDRREVLALQEVLFEIFGGPLKWKDRVNTITRPEDRKHLHAQSASGYEVLKSDVDVLHNSTEDGGEPYIFSVEVQIYTVEGYLRTVHSGHFASHQNLKLRQFLEGLLPPLFPVSVYGEETIAACMDDLSRVAREPQPQNV</sequence>
<organism evidence="1 2">
    <name type="scientific">Eiseniibacteriota bacterium</name>
    <dbReference type="NCBI Taxonomy" id="2212470"/>
    <lineage>
        <taxon>Bacteria</taxon>
        <taxon>Candidatus Eiseniibacteriota</taxon>
    </lineage>
</organism>